<dbReference type="Pfam" id="PF00385">
    <property type="entry name" value="Chromo"/>
    <property type="match status" value="1"/>
</dbReference>
<dbReference type="PROSITE" id="PS50013">
    <property type="entry name" value="CHROMO_2"/>
    <property type="match status" value="1"/>
</dbReference>
<dbReference type="EMBL" id="NBNE01000305">
    <property type="protein sequence ID" value="OWZ20623.1"/>
    <property type="molecule type" value="Genomic_DNA"/>
</dbReference>
<gene>
    <name evidence="2" type="ORF">PHMEG_0004935</name>
</gene>
<reference evidence="3" key="1">
    <citation type="submission" date="2017-03" db="EMBL/GenBank/DDBJ databases">
        <title>Phytopthora megakarya and P. palmivora, two closely related causual agents of cacao black pod achieved similar genome size and gene model numbers by different mechanisms.</title>
        <authorList>
            <person name="Ali S."/>
            <person name="Shao J."/>
            <person name="Larry D.J."/>
            <person name="Kronmiller B."/>
            <person name="Shen D."/>
            <person name="Strem M.D."/>
            <person name="Melnick R.L."/>
            <person name="Guiltinan M.J."/>
            <person name="Tyler B.M."/>
            <person name="Meinhardt L.W."/>
            <person name="Bailey B.A."/>
        </authorList>
    </citation>
    <scope>NUCLEOTIDE SEQUENCE [LARGE SCALE GENOMIC DNA]</scope>
    <source>
        <strain evidence="3">zdho120</strain>
    </source>
</reference>
<comment type="caution">
    <text evidence="2">The sequence shown here is derived from an EMBL/GenBank/DDBJ whole genome shotgun (WGS) entry which is preliminary data.</text>
</comment>
<keyword evidence="3" id="KW-1185">Reference proteome</keyword>
<dbReference type="InterPro" id="IPR023780">
    <property type="entry name" value="Chromo_domain"/>
</dbReference>
<feature type="domain" description="Chromo" evidence="1">
    <location>
        <begin position="103"/>
        <end position="141"/>
    </location>
</feature>
<evidence type="ECO:0000259" key="1">
    <source>
        <dbReference type="PROSITE" id="PS50013"/>
    </source>
</evidence>
<dbReference type="Proteomes" id="UP000198211">
    <property type="component" value="Unassembled WGS sequence"/>
</dbReference>
<protein>
    <recommendedName>
        <fullName evidence="1">Chromo domain-containing protein</fullName>
    </recommendedName>
</protein>
<accession>A0A225WSJ6</accession>
<dbReference type="OrthoDB" id="126667at2759"/>
<name>A0A225WSJ6_9STRA</name>
<proteinExistence type="predicted"/>
<dbReference type="AlphaFoldDB" id="A0A225WSJ6"/>
<sequence length="221" mass="25912">MHKKLKQAKARHNATNATGGFPTQSTFTWGTIIESRLKTNKLSVKWVGTYRVIEAKPNSFTVEHLINGSSRDVHAFRLKHYADRSVEITEEIVEHIVDQDVYLNVRDFIEHRLSDTHGYEVFVAWEGLEDIENSWEPISNLYEDVKMKLQLYADHSHDTDLAQAPTFKGYMSWPRIEYSISITDMEELDYLCGMWFIEESWLEYFMKEHPPSWETCDSVAR</sequence>
<dbReference type="InterPro" id="IPR016197">
    <property type="entry name" value="Chromo-like_dom_sf"/>
</dbReference>
<evidence type="ECO:0000313" key="2">
    <source>
        <dbReference type="EMBL" id="OWZ20623.1"/>
    </source>
</evidence>
<dbReference type="Gene3D" id="2.40.50.40">
    <property type="match status" value="1"/>
</dbReference>
<dbReference type="SUPFAM" id="SSF54160">
    <property type="entry name" value="Chromo domain-like"/>
    <property type="match status" value="1"/>
</dbReference>
<dbReference type="InterPro" id="IPR000953">
    <property type="entry name" value="Chromo/chromo_shadow_dom"/>
</dbReference>
<evidence type="ECO:0000313" key="3">
    <source>
        <dbReference type="Proteomes" id="UP000198211"/>
    </source>
</evidence>
<organism evidence="2 3">
    <name type="scientific">Phytophthora megakarya</name>
    <dbReference type="NCBI Taxonomy" id="4795"/>
    <lineage>
        <taxon>Eukaryota</taxon>
        <taxon>Sar</taxon>
        <taxon>Stramenopiles</taxon>
        <taxon>Oomycota</taxon>
        <taxon>Peronosporomycetes</taxon>
        <taxon>Peronosporales</taxon>
        <taxon>Peronosporaceae</taxon>
        <taxon>Phytophthora</taxon>
    </lineage>
</organism>